<comment type="similarity">
    <text evidence="2">Belongs to the RmuC family.</text>
</comment>
<comment type="caution">
    <text evidence="6">The sequence shown here is derived from an EMBL/GenBank/DDBJ whole genome shotgun (WGS) entry which is preliminary data.</text>
</comment>
<dbReference type="PANTHER" id="PTHR30563">
    <property type="entry name" value="DNA RECOMBINATION PROTEIN RMUC"/>
    <property type="match status" value="1"/>
</dbReference>
<evidence type="ECO:0000256" key="1">
    <source>
        <dbReference type="ARBA" id="ARBA00003416"/>
    </source>
</evidence>
<keyword evidence="7" id="KW-1185">Reference proteome</keyword>
<evidence type="ECO:0000313" key="6">
    <source>
        <dbReference type="EMBL" id="MCC2209478.1"/>
    </source>
</evidence>
<feature type="transmembrane region" description="Helical" evidence="5">
    <location>
        <begin position="6"/>
        <end position="24"/>
    </location>
</feature>
<evidence type="ECO:0000313" key="7">
    <source>
        <dbReference type="Proteomes" id="UP001198242"/>
    </source>
</evidence>
<dbReference type="InterPro" id="IPR003798">
    <property type="entry name" value="DNA_recombination_RmuC"/>
</dbReference>
<evidence type="ECO:0000256" key="4">
    <source>
        <dbReference type="ARBA" id="ARBA00023172"/>
    </source>
</evidence>
<keyword evidence="5" id="KW-1133">Transmembrane helix</keyword>
<dbReference type="EMBL" id="JAJEQM010000002">
    <property type="protein sequence ID" value="MCC2209478.1"/>
    <property type="molecule type" value="Genomic_DNA"/>
</dbReference>
<keyword evidence="5" id="KW-0812">Transmembrane</keyword>
<protein>
    <submittedName>
        <fullName evidence="6">DNA recombination protein RmuC</fullName>
    </submittedName>
</protein>
<evidence type="ECO:0000256" key="3">
    <source>
        <dbReference type="ARBA" id="ARBA00023054"/>
    </source>
</evidence>
<dbReference type="GO" id="GO:0006310">
    <property type="term" value="P:DNA recombination"/>
    <property type="evidence" value="ECO:0007669"/>
    <property type="project" value="UniProtKB-KW"/>
</dbReference>
<keyword evidence="3" id="KW-0175">Coiled coil</keyword>
<gene>
    <name evidence="6" type="ORF">LKE05_01545</name>
</gene>
<dbReference type="RefSeq" id="WP_308455714.1">
    <property type="nucleotide sequence ID" value="NZ_JAJEQM010000002.1"/>
</dbReference>
<evidence type="ECO:0000256" key="2">
    <source>
        <dbReference type="ARBA" id="ARBA00009840"/>
    </source>
</evidence>
<organism evidence="6 7">
    <name type="scientific">Hominilimicola fabiformis</name>
    <dbReference type="NCBI Taxonomy" id="2885356"/>
    <lineage>
        <taxon>Bacteria</taxon>
        <taxon>Bacillati</taxon>
        <taxon>Bacillota</taxon>
        <taxon>Clostridia</taxon>
        <taxon>Eubacteriales</taxon>
        <taxon>Oscillospiraceae</taxon>
        <taxon>Hominilimicola</taxon>
    </lineage>
</organism>
<name>A0AAE3DWX3_9FIRM</name>
<dbReference type="PANTHER" id="PTHR30563:SF0">
    <property type="entry name" value="DNA RECOMBINATION PROTEIN RMUC"/>
    <property type="match status" value="1"/>
</dbReference>
<accession>A0AAE3DWX3</accession>
<proteinExistence type="inferred from homology"/>
<sequence>MQTAILILLIILIICVLITLIFTLKNSSKPSDSGLEQRINGSVKMFSDIISENQQVIGNMQTNRFAQMDNEIKSMRQSMEKHLADMYKGFADISALSSGVSDLKKVLSNVKTRGILGEIQLGAILDEILAPEQFDTNVATIPNSSAVVEFAVKLPHDDEGFIYLPIDSKFPLDAYNDLLNAYDTGDSEIINRSSKALVQRIKQFAKDIHTKYVEPPYTTDFAIMFLPTEGLYAEAVNLGLVEVLQREYKINIAGPSTMAAMLNSLQMGFRTLALEKRSSEVWQVLGEVKGEFEKFYSVLETAQKRITQTGDELDKLIGVRMRAMERKLRSVEKSESNSFDDM</sequence>
<evidence type="ECO:0000256" key="5">
    <source>
        <dbReference type="SAM" id="Phobius"/>
    </source>
</evidence>
<reference evidence="6 7" key="1">
    <citation type="submission" date="2021-10" db="EMBL/GenBank/DDBJ databases">
        <title>Anaerobic single-cell dispensing facilitates the cultivation of human gut bacteria.</title>
        <authorList>
            <person name="Afrizal A."/>
        </authorList>
    </citation>
    <scope>NUCLEOTIDE SEQUENCE [LARGE SCALE GENOMIC DNA]</scope>
    <source>
        <strain evidence="6 7">CLA-AA-H232</strain>
    </source>
</reference>
<dbReference type="Pfam" id="PF02646">
    <property type="entry name" value="RmuC"/>
    <property type="match status" value="1"/>
</dbReference>
<keyword evidence="5" id="KW-0472">Membrane</keyword>
<keyword evidence="4" id="KW-0233">DNA recombination</keyword>
<dbReference type="AlphaFoldDB" id="A0AAE3DWX3"/>
<comment type="function">
    <text evidence="1">Involved in DNA recombination.</text>
</comment>
<dbReference type="Proteomes" id="UP001198242">
    <property type="component" value="Unassembled WGS sequence"/>
</dbReference>